<organism evidence="3 4">
    <name type="scientific">Rhododendron williamsianum</name>
    <dbReference type="NCBI Taxonomy" id="262921"/>
    <lineage>
        <taxon>Eukaryota</taxon>
        <taxon>Viridiplantae</taxon>
        <taxon>Streptophyta</taxon>
        <taxon>Embryophyta</taxon>
        <taxon>Tracheophyta</taxon>
        <taxon>Spermatophyta</taxon>
        <taxon>Magnoliopsida</taxon>
        <taxon>eudicotyledons</taxon>
        <taxon>Gunneridae</taxon>
        <taxon>Pentapetalae</taxon>
        <taxon>asterids</taxon>
        <taxon>Ericales</taxon>
        <taxon>Ericaceae</taxon>
        <taxon>Ericoideae</taxon>
        <taxon>Rhodoreae</taxon>
        <taxon>Rhododendron</taxon>
    </lineage>
</organism>
<evidence type="ECO:0000313" key="3">
    <source>
        <dbReference type="EMBL" id="KAE9452599.1"/>
    </source>
</evidence>
<sequence length="143" mass="15991">MLSSRGGHGRGIGASPRKPFSQSSQQTNRNTVDRAKWTSALTKSLLEACAEEIEYFGRPLNGFNHQAWLRILNAFLGKTGKLWTEDQLKNQHDRLKDDWKAWIIVALGRDPETGAITGPDHWWANMIAVSITNTAVLIHLTAI</sequence>
<dbReference type="Pfam" id="PF12776">
    <property type="entry name" value="Myb_DNA-bind_3"/>
    <property type="match status" value="1"/>
</dbReference>
<keyword evidence="4" id="KW-1185">Reference proteome</keyword>
<reference evidence="3 4" key="1">
    <citation type="journal article" date="2019" name="Genome Biol. Evol.">
        <title>The Rhododendron genome and chromosomal organization provide insight into shared whole-genome duplications across the heath family (Ericaceae).</title>
        <authorList>
            <person name="Soza V.L."/>
            <person name="Lindsley D."/>
            <person name="Waalkes A."/>
            <person name="Ramage E."/>
            <person name="Patwardhan R.P."/>
            <person name="Burton J.N."/>
            <person name="Adey A."/>
            <person name="Kumar A."/>
            <person name="Qiu R."/>
            <person name="Shendure J."/>
            <person name="Hall B."/>
        </authorList>
    </citation>
    <scope>NUCLEOTIDE SEQUENCE [LARGE SCALE GENOMIC DNA]</scope>
    <source>
        <strain evidence="3">RSF 1966-606</strain>
    </source>
</reference>
<evidence type="ECO:0000256" key="1">
    <source>
        <dbReference type="SAM" id="MobiDB-lite"/>
    </source>
</evidence>
<feature type="non-terminal residue" evidence="3">
    <location>
        <position position="1"/>
    </location>
</feature>
<feature type="domain" description="Myb/SANT-like" evidence="2">
    <location>
        <begin position="36"/>
        <end position="125"/>
    </location>
</feature>
<name>A0A6A4LB92_9ERIC</name>
<dbReference type="Proteomes" id="UP000428333">
    <property type="component" value="Linkage Group LG09"/>
</dbReference>
<accession>A0A6A4LB92</accession>
<gene>
    <name evidence="3" type="ORF">C3L33_15493</name>
</gene>
<feature type="compositionally biased region" description="Polar residues" evidence="1">
    <location>
        <begin position="20"/>
        <end position="30"/>
    </location>
</feature>
<protein>
    <recommendedName>
        <fullName evidence="2">Myb/SANT-like domain-containing protein</fullName>
    </recommendedName>
</protein>
<dbReference type="EMBL" id="QEFC01002373">
    <property type="protein sequence ID" value="KAE9452599.1"/>
    <property type="molecule type" value="Genomic_DNA"/>
</dbReference>
<feature type="region of interest" description="Disordered" evidence="1">
    <location>
        <begin position="1"/>
        <end position="32"/>
    </location>
</feature>
<dbReference type="AlphaFoldDB" id="A0A6A4LB92"/>
<dbReference type="OrthoDB" id="1528276at2759"/>
<dbReference type="PANTHER" id="PTHR31704:SF37">
    <property type="entry name" value="HEAT SHOCK PROTEIN"/>
    <property type="match status" value="1"/>
</dbReference>
<dbReference type="InterPro" id="IPR024752">
    <property type="entry name" value="Myb/SANT-like_dom"/>
</dbReference>
<proteinExistence type="predicted"/>
<comment type="caution">
    <text evidence="3">The sequence shown here is derived from an EMBL/GenBank/DDBJ whole genome shotgun (WGS) entry which is preliminary data.</text>
</comment>
<evidence type="ECO:0000259" key="2">
    <source>
        <dbReference type="Pfam" id="PF12776"/>
    </source>
</evidence>
<dbReference type="PANTHER" id="PTHR31704">
    <property type="entry name" value="MYB/SANT-LIKE DNA-BINDING DOMAIN PROTEIN-RELATED"/>
    <property type="match status" value="1"/>
</dbReference>
<evidence type="ECO:0000313" key="4">
    <source>
        <dbReference type="Proteomes" id="UP000428333"/>
    </source>
</evidence>